<evidence type="ECO:0000313" key="10">
    <source>
        <dbReference type="EMBL" id="KAG2208878.1"/>
    </source>
</evidence>
<dbReference type="OrthoDB" id="128308at2759"/>
<sequence length="297" mass="34482">MGDKRPLSEPLLQSNKRLKRLTMPKRVKKGDDTIGEKLEMIRKTVTTVNEQADKKGVEYECNLCGEVLKEPYPRPLKRLIDTVKKNEREYRKEQEEEYKVLKAQCEAEGRLVPPFTFLKGGISKNDQSFICRMHKVELVYKPMAIEKGYPTHIDFEEIGARVKLFESELKDIVEGRLESSFLETVMRVHQELGSVKARQTKQLMTRFEETLPGYYGNRGSHYILEALDKMFVKTDYLDKQKTSPLTPVEYMQQVMVPECGIRLIKQDLNLANLQEASKVMKESSEYGSTVYNKLKKK</sequence>
<dbReference type="InterPro" id="IPR028094">
    <property type="entry name" value="RTC4_C"/>
</dbReference>
<evidence type="ECO:0000256" key="2">
    <source>
        <dbReference type="ARBA" id="ARBA00004123"/>
    </source>
</evidence>
<evidence type="ECO:0000313" key="11">
    <source>
        <dbReference type="Proteomes" id="UP000603453"/>
    </source>
</evidence>
<keyword evidence="6" id="KW-0963">Cytoplasm</keyword>
<comment type="caution">
    <text evidence="10">The sequence shown here is derived from an EMBL/GenBank/DDBJ whole genome shotgun (WGS) entry which is preliminary data.</text>
</comment>
<dbReference type="GO" id="GO:0005634">
    <property type="term" value="C:nucleus"/>
    <property type="evidence" value="ECO:0007669"/>
    <property type="project" value="UniProtKB-SubCell"/>
</dbReference>
<evidence type="ECO:0000256" key="8">
    <source>
        <dbReference type="SAM" id="Coils"/>
    </source>
</evidence>
<reference evidence="10" key="1">
    <citation type="submission" date="2020-12" db="EMBL/GenBank/DDBJ databases">
        <title>Metabolic potential, ecology and presence of endohyphal bacteria is reflected in genomic diversity of Mucoromycotina.</title>
        <authorList>
            <person name="Muszewska A."/>
            <person name="Okrasinska A."/>
            <person name="Steczkiewicz K."/>
            <person name="Drgas O."/>
            <person name="Orlowska M."/>
            <person name="Perlinska-Lenart U."/>
            <person name="Aleksandrzak-Piekarczyk T."/>
            <person name="Szatraj K."/>
            <person name="Zielenkiewicz U."/>
            <person name="Pilsyk S."/>
            <person name="Malc E."/>
            <person name="Mieczkowski P."/>
            <person name="Kruszewska J.S."/>
            <person name="Biernat P."/>
            <person name="Pawlowska J."/>
        </authorList>
    </citation>
    <scope>NUCLEOTIDE SEQUENCE</scope>
    <source>
        <strain evidence="10">WA0000017839</strain>
    </source>
</reference>
<comment type="similarity">
    <text evidence="4">Belongs to the RTC4 family.</text>
</comment>
<protein>
    <recommendedName>
        <fullName evidence="5">Restriction of telomere capping protein 4</fullName>
    </recommendedName>
</protein>
<evidence type="ECO:0000256" key="5">
    <source>
        <dbReference type="ARBA" id="ARBA00015162"/>
    </source>
</evidence>
<dbReference type="Proteomes" id="UP000603453">
    <property type="component" value="Unassembled WGS sequence"/>
</dbReference>
<keyword evidence="11" id="KW-1185">Reference proteome</keyword>
<name>A0A8H7RDX1_9FUNG</name>
<evidence type="ECO:0000256" key="7">
    <source>
        <dbReference type="ARBA" id="ARBA00023242"/>
    </source>
</evidence>
<organism evidence="10 11">
    <name type="scientific">Mucor saturninus</name>
    <dbReference type="NCBI Taxonomy" id="64648"/>
    <lineage>
        <taxon>Eukaryota</taxon>
        <taxon>Fungi</taxon>
        <taxon>Fungi incertae sedis</taxon>
        <taxon>Mucoromycota</taxon>
        <taxon>Mucoromycotina</taxon>
        <taxon>Mucoromycetes</taxon>
        <taxon>Mucorales</taxon>
        <taxon>Mucorineae</taxon>
        <taxon>Mucoraceae</taxon>
        <taxon>Mucor</taxon>
    </lineage>
</organism>
<feature type="coiled-coil region" evidence="8">
    <location>
        <begin position="76"/>
        <end position="111"/>
    </location>
</feature>
<comment type="function">
    <text evidence="1">May be involved in a process influencing telomere capping.</text>
</comment>
<evidence type="ECO:0000256" key="4">
    <source>
        <dbReference type="ARBA" id="ARBA00009461"/>
    </source>
</evidence>
<dbReference type="AlphaFoldDB" id="A0A8H7RDX1"/>
<accession>A0A8H7RDX1</accession>
<dbReference type="PANTHER" id="PTHR41391">
    <property type="entry name" value="RESTRICTION OF TELOMERE CAPPING PROTEIN 4"/>
    <property type="match status" value="1"/>
</dbReference>
<feature type="domain" description="Restriction of telomere capping protein 4 C-terminal" evidence="9">
    <location>
        <begin position="172"/>
        <end position="293"/>
    </location>
</feature>
<keyword evidence="8" id="KW-0175">Coiled coil</keyword>
<dbReference type="GO" id="GO:0005737">
    <property type="term" value="C:cytoplasm"/>
    <property type="evidence" value="ECO:0007669"/>
    <property type="project" value="UniProtKB-SubCell"/>
</dbReference>
<dbReference type="EMBL" id="JAEPRD010000017">
    <property type="protein sequence ID" value="KAG2208878.1"/>
    <property type="molecule type" value="Genomic_DNA"/>
</dbReference>
<gene>
    <name evidence="10" type="ORF">INT47_011018</name>
</gene>
<proteinExistence type="inferred from homology"/>
<keyword evidence="7" id="KW-0539">Nucleus</keyword>
<dbReference type="SMART" id="SM01312">
    <property type="entry name" value="RTC4"/>
    <property type="match status" value="1"/>
</dbReference>
<dbReference type="InterPro" id="IPR039024">
    <property type="entry name" value="RTC4"/>
</dbReference>
<comment type="subcellular location">
    <subcellularLocation>
        <location evidence="3">Cytoplasm</location>
    </subcellularLocation>
    <subcellularLocation>
        <location evidence="2">Nucleus</location>
    </subcellularLocation>
</comment>
<evidence type="ECO:0000259" key="9">
    <source>
        <dbReference type="SMART" id="SM01312"/>
    </source>
</evidence>
<evidence type="ECO:0000256" key="6">
    <source>
        <dbReference type="ARBA" id="ARBA00022490"/>
    </source>
</evidence>
<dbReference type="PANTHER" id="PTHR41391:SF1">
    <property type="entry name" value="RESTRICTION OF TELOMERE CAPPING PROTEIN 4"/>
    <property type="match status" value="1"/>
</dbReference>
<evidence type="ECO:0000256" key="1">
    <source>
        <dbReference type="ARBA" id="ARBA00002738"/>
    </source>
</evidence>
<dbReference type="Pfam" id="PF14474">
    <property type="entry name" value="RTC4"/>
    <property type="match status" value="1"/>
</dbReference>
<evidence type="ECO:0000256" key="3">
    <source>
        <dbReference type="ARBA" id="ARBA00004496"/>
    </source>
</evidence>